<dbReference type="InterPro" id="IPR036250">
    <property type="entry name" value="AcylCo_DH-like_C"/>
</dbReference>
<keyword evidence="12" id="KW-1185">Reference proteome</keyword>
<evidence type="ECO:0000256" key="5">
    <source>
        <dbReference type="ARBA" id="ARBA00022827"/>
    </source>
</evidence>
<comment type="similarity">
    <text evidence="2 7">Belongs to the acyl-CoA dehydrogenase family.</text>
</comment>
<dbReference type="InterPro" id="IPR006091">
    <property type="entry name" value="Acyl-CoA_Oxase/DH_mid-dom"/>
</dbReference>
<dbReference type="InterPro" id="IPR009100">
    <property type="entry name" value="AcylCoA_DH/oxidase_NM_dom_sf"/>
</dbReference>
<feature type="domain" description="Acyl-CoA dehydrogenase/oxidase N-terminal" evidence="10">
    <location>
        <begin position="11"/>
        <end position="130"/>
    </location>
</feature>
<evidence type="ECO:0000256" key="4">
    <source>
        <dbReference type="ARBA" id="ARBA00022630"/>
    </source>
</evidence>
<keyword evidence="4 7" id="KW-0285">Flavoprotein</keyword>
<comment type="subunit">
    <text evidence="3">Homodimer.</text>
</comment>
<dbReference type="Gene3D" id="1.20.140.10">
    <property type="entry name" value="Butyryl-CoA Dehydrogenase, subunit A, domain 3"/>
    <property type="match status" value="1"/>
</dbReference>
<keyword evidence="5 7" id="KW-0274">FAD</keyword>
<evidence type="ECO:0000259" key="9">
    <source>
        <dbReference type="Pfam" id="PF02770"/>
    </source>
</evidence>
<accession>A0ABU5XSA6</accession>
<dbReference type="Pfam" id="PF00441">
    <property type="entry name" value="Acyl-CoA_dh_1"/>
    <property type="match status" value="1"/>
</dbReference>
<dbReference type="PANTHER" id="PTHR48083">
    <property type="entry name" value="MEDIUM-CHAIN SPECIFIC ACYL-COA DEHYDROGENASE, MITOCHONDRIAL-RELATED"/>
    <property type="match status" value="1"/>
</dbReference>
<dbReference type="InterPro" id="IPR037069">
    <property type="entry name" value="AcylCoA_DH/ox_N_sf"/>
</dbReference>
<dbReference type="InterPro" id="IPR050741">
    <property type="entry name" value="Acyl-CoA_dehydrogenase"/>
</dbReference>
<evidence type="ECO:0000256" key="7">
    <source>
        <dbReference type="RuleBase" id="RU362125"/>
    </source>
</evidence>
<dbReference type="EMBL" id="JAYJJU010000003">
    <property type="protein sequence ID" value="MEB3030856.1"/>
    <property type="molecule type" value="Genomic_DNA"/>
</dbReference>
<dbReference type="Gene3D" id="1.10.540.10">
    <property type="entry name" value="Acyl-CoA dehydrogenase/oxidase, N-terminal domain"/>
    <property type="match status" value="1"/>
</dbReference>
<dbReference type="InterPro" id="IPR009075">
    <property type="entry name" value="AcylCo_DH/oxidase_C"/>
</dbReference>
<dbReference type="RefSeq" id="WP_224971498.1">
    <property type="nucleotide sequence ID" value="NZ_JAYJJU010000003.1"/>
</dbReference>
<dbReference type="Gene3D" id="2.40.110.10">
    <property type="entry name" value="Butyryl-CoA Dehydrogenase, subunit A, domain 2"/>
    <property type="match status" value="1"/>
</dbReference>
<evidence type="ECO:0000259" key="8">
    <source>
        <dbReference type="Pfam" id="PF00441"/>
    </source>
</evidence>
<keyword evidence="6 7" id="KW-0560">Oxidoreductase</keyword>
<evidence type="ECO:0000256" key="1">
    <source>
        <dbReference type="ARBA" id="ARBA00001974"/>
    </source>
</evidence>
<dbReference type="PANTHER" id="PTHR48083:SF13">
    <property type="entry name" value="ACYL-COA DEHYDROGENASE FAMILY MEMBER 11"/>
    <property type="match status" value="1"/>
</dbReference>
<gene>
    <name evidence="11" type="ORF">KV113_04730</name>
</gene>
<dbReference type="InterPro" id="IPR013786">
    <property type="entry name" value="AcylCoA_DH/ox_N"/>
</dbReference>
<dbReference type="InterPro" id="IPR046373">
    <property type="entry name" value="Acyl-CoA_Oxase/DH_mid-dom_sf"/>
</dbReference>
<evidence type="ECO:0000256" key="2">
    <source>
        <dbReference type="ARBA" id="ARBA00009347"/>
    </source>
</evidence>
<dbReference type="Pfam" id="PF02770">
    <property type="entry name" value="Acyl-CoA_dh_M"/>
    <property type="match status" value="1"/>
</dbReference>
<sequence length="408" mass="45122">MSLFETSERANKIRADLLDFMDALVYPAESVYETQMAESGDPHFQPPIIEELKAQARKRGLWNLFHPHPEWGPGLTNLEYAPLAEIMGRSPHLAPEATNCSAPDTGNMEVFTLFGSDEHKEKYLKPLLDGTIRSAFAMTEPQVASSDATNVQLSMAKDSATGDYILNGRKWFASNALHQNCKVMIVMGKTDPDAATHRQQSMMVVPIDAPGVTIMRGLPVFGYQDREGHAEIDFKDVRVPATDVLKGEGEGFAIAQARLGPGRIHHCMRCIGMAERALELMCRRANSRIAFGKPISANANIRDWIAEARIEIEMIRLLTLKAAYLMDTVGNKAAQVEIAAIKVAAPNIALTIIDRAIQVHGAGGVTEDFPLASFWAHLRTLRLADGPDEVHKRAIARQELRKYLEDAR</sequence>
<feature type="domain" description="Acyl-CoA oxidase/dehydrogenase middle" evidence="9">
    <location>
        <begin position="135"/>
        <end position="237"/>
    </location>
</feature>
<comment type="caution">
    <text evidence="11">The sequence shown here is derived from an EMBL/GenBank/DDBJ whole genome shotgun (WGS) entry which is preliminary data.</text>
</comment>
<organism evidence="11 12">
    <name type="scientific">[Mycobacterium] nativiensis</name>
    <dbReference type="NCBI Taxonomy" id="2855503"/>
    <lineage>
        <taxon>Bacteria</taxon>
        <taxon>Bacillati</taxon>
        <taxon>Actinomycetota</taxon>
        <taxon>Actinomycetes</taxon>
        <taxon>Mycobacteriales</taxon>
        <taxon>Mycobacteriaceae</taxon>
        <taxon>Mycolicibacter</taxon>
    </lineage>
</organism>
<evidence type="ECO:0000259" key="10">
    <source>
        <dbReference type="Pfam" id="PF02771"/>
    </source>
</evidence>
<dbReference type="Proteomes" id="UP001298593">
    <property type="component" value="Unassembled WGS sequence"/>
</dbReference>
<evidence type="ECO:0000313" key="12">
    <source>
        <dbReference type="Proteomes" id="UP001298593"/>
    </source>
</evidence>
<comment type="cofactor">
    <cofactor evidence="1 7">
        <name>FAD</name>
        <dbReference type="ChEBI" id="CHEBI:57692"/>
    </cofactor>
</comment>
<name>A0ABU5XSA6_9MYCO</name>
<proteinExistence type="inferred from homology"/>
<protein>
    <submittedName>
        <fullName evidence="11">Acyl-CoA dehydrogenase family protein</fullName>
    </submittedName>
</protein>
<dbReference type="SUPFAM" id="SSF47203">
    <property type="entry name" value="Acyl-CoA dehydrogenase C-terminal domain-like"/>
    <property type="match status" value="1"/>
</dbReference>
<feature type="domain" description="Acyl-CoA dehydrogenase/oxidase C-terminal" evidence="8">
    <location>
        <begin position="249"/>
        <end position="398"/>
    </location>
</feature>
<dbReference type="SUPFAM" id="SSF56645">
    <property type="entry name" value="Acyl-CoA dehydrogenase NM domain-like"/>
    <property type="match status" value="1"/>
</dbReference>
<evidence type="ECO:0000256" key="6">
    <source>
        <dbReference type="ARBA" id="ARBA00023002"/>
    </source>
</evidence>
<evidence type="ECO:0000313" key="11">
    <source>
        <dbReference type="EMBL" id="MEB3030856.1"/>
    </source>
</evidence>
<reference evidence="11 12" key="1">
    <citation type="submission" date="2023-12" db="EMBL/GenBank/DDBJ databases">
        <title>Description of new species of Mycobacterium terrae complex isolated from sewage at the Sao Paulo Zoological Park Foundation in Brazil.</title>
        <authorList>
            <person name="Romagnoli C.L."/>
            <person name="Conceicao E.C."/>
            <person name="Machado E."/>
            <person name="Barreto L.B.P.F."/>
            <person name="Sharma A."/>
            <person name="Silva N.M."/>
            <person name="Marques L.E."/>
            <person name="Juliana M.A."/>
            <person name="Lourenco M.C.S."/>
            <person name="Digiampietri L.A."/>
            <person name="Suffys P.N."/>
            <person name="Viana-Niero C."/>
        </authorList>
    </citation>
    <scope>NUCLEOTIDE SEQUENCE [LARGE SCALE GENOMIC DNA]</scope>
    <source>
        <strain evidence="11 12">MYC340</strain>
    </source>
</reference>
<dbReference type="Pfam" id="PF02771">
    <property type="entry name" value="Acyl-CoA_dh_N"/>
    <property type="match status" value="1"/>
</dbReference>
<evidence type="ECO:0000256" key="3">
    <source>
        <dbReference type="ARBA" id="ARBA00011738"/>
    </source>
</evidence>